<dbReference type="AlphaFoldDB" id="A0A9X4MBX9"/>
<feature type="transmembrane region" description="Helical" evidence="5">
    <location>
        <begin position="36"/>
        <end position="55"/>
    </location>
</feature>
<dbReference type="EMBL" id="VBTY01000177">
    <property type="protein sequence ID" value="MDG3496360.1"/>
    <property type="molecule type" value="Genomic_DNA"/>
</dbReference>
<evidence type="ECO:0000313" key="7">
    <source>
        <dbReference type="EMBL" id="MDG3496360.1"/>
    </source>
</evidence>
<keyword evidence="5" id="KW-0472">Membrane</keyword>
<dbReference type="PANTHER" id="PTHR30085:SF7">
    <property type="entry name" value="AMINO-ACID ABC TRANSPORTER-BINDING PROTEIN YHDW-RELATED"/>
    <property type="match status" value="1"/>
</dbReference>
<dbReference type="PROSITE" id="PS01039">
    <property type="entry name" value="SBP_BACTERIAL_3"/>
    <property type="match status" value="1"/>
</dbReference>
<dbReference type="Pfam" id="PF00497">
    <property type="entry name" value="SBP_bac_3"/>
    <property type="match status" value="1"/>
</dbReference>
<evidence type="ECO:0000256" key="3">
    <source>
        <dbReference type="ARBA" id="ARBA00022729"/>
    </source>
</evidence>
<evidence type="ECO:0000256" key="4">
    <source>
        <dbReference type="RuleBase" id="RU003744"/>
    </source>
</evidence>
<feature type="domain" description="Solute-binding protein family 3/N-terminal" evidence="6">
    <location>
        <begin position="81"/>
        <end position="310"/>
    </location>
</feature>
<dbReference type="InterPro" id="IPR051455">
    <property type="entry name" value="Bact_solute-bind_prot3"/>
</dbReference>
<gene>
    <name evidence="7" type="ORF">FEV09_17615</name>
</gene>
<dbReference type="Proteomes" id="UP001152872">
    <property type="component" value="Unassembled WGS sequence"/>
</dbReference>
<evidence type="ECO:0000256" key="1">
    <source>
        <dbReference type="ARBA" id="ARBA00010333"/>
    </source>
</evidence>
<dbReference type="GO" id="GO:0006865">
    <property type="term" value="P:amino acid transport"/>
    <property type="evidence" value="ECO:0007669"/>
    <property type="project" value="TreeGrafter"/>
</dbReference>
<reference evidence="7" key="1">
    <citation type="submission" date="2019-05" db="EMBL/GenBank/DDBJ databases">
        <title>Whole genome sequencing of Pseudanabaena catenata USMAC16.</title>
        <authorList>
            <person name="Khan Z."/>
            <person name="Omar W.M."/>
            <person name="Convey P."/>
            <person name="Merican F."/>
            <person name="Najimudin N."/>
        </authorList>
    </citation>
    <scope>NUCLEOTIDE SEQUENCE</scope>
    <source>
        <strain evidence="7">USMAC16</strain>
    </source>
</reference>
<dbReference type="SUPFAM" id="SSF53850">
    <property type="entry name" value="Periplasmic binding protein-like II"/>
    <property type="match status" value="1"/>
</dbReference>
<dbReference type="RefSeq" id="WP_009628537.1">
    <property type="nucleotide sequence ID" value="NZ_VBTY01000177.1"/>
</dbReference>
<sequence>MHYQNRSHRQGFWLFGKKLFNSPFFHRSNRQVWQRAIAWLFMGLFMGLCLFALAACEPIPEPNQSSVGSADRLKRVLNRGKLICGVSGELPGFSFVNKEGKYSGLDVDICRAIAAALFDNPDAVQFRNLNAKERFTALQSGEIDILSRNTTWTLSRDTASRLAFMPIVFYDGQGVMVRKDSNIKVITDLKDADICAQTGTTTEQNLADQMRKRNLAYKPVVYEDVNATFNAYQSGRCTAITADRSALVVRRTSLADPDNHVVLDFVISKEPLAPAVIDGDPKWSDIVKWIIFAAIEAEDLDISSANLTTQLQSKNAEIRRFLGLDGSLGKDMGVANDFTVRVVKHVGNYAEIYDRNLGKDSPFKLPRGQNELWKNGGLMYAPPFR</sequence>
<keyword evidence="5" id="KW-1133">Transmembrane helix</keyword>
<evidence type="ECO:0000313" key="8">
    <source>
        <dbReference type="Proteomes" id="UP001152872"/>
    </source>
</evidence>
<keyword evidence="2" id="KW-0813">Transport</keyword>
<accession>A0A9X4MBX9</accession>
<keyword evidence="3" id="KW-0732">Signal</keyword>
<dbReference type="PANTHER" id="PTHR30085">
    <property type="entry name" value="AMINO ACID ABC TRANSPORTER PERMEASE"/>
    <property type="match status" value="1"/>
</dbReference>
<name>A0A9X4MBX9_9CYAN</name>
<keyword evidence="8" id="KW-1185">Reference proteome</keyword>
<protein>
    <submittedName>
        <fullName evidence="7">Amino acid ABC transporter substrate-binding protein</fullName>
    </submittedName>
</protein>
<dbReference type="InterPro" id="IPR018313">
    <property type="entry name" value="SBP_3_CS"/>
</dbReference>
<dbReference type="SMART" id="SM00062">
    <property type="entry name" value="PBPb"/>
    <property type="match status" value="1"/>
</dbReference>
<comment type="caution">
    <text evidence="7">The sequence shown here is derived from an EMBL/GenBank/DDBJ whole genome shotgun (WGS) entry which is preliminary data.</text>
</comment>
<evidence type="ECO:0000256" key="2">
    <source>
        <dbReference type="ARBA" id="ARBA00022448"/>
    </source>
</evidence>
<organism evidence="7 8">
    <name type="scientific">Pseudanabaena catenata USMAC16</name>
    <dbReference type="NCBI Taxonomy" id="1855837"/>
    <lineage>
        <taxon>Bacteria</taxon>
        <taxon>Bacillati</taxon>
        <taxon>Cyanobacteriota</taxon>
        <taxon>Cyanophyceae</taxon>
        <taxon>Pseudanabaenales</taxon>
        <taxon>Pseudanabaenaceae</taxon>
        <taxon>Pseudanabaena</taxon>
    </lineage>
</organism>
<proteinExistence type="inferred from homology"/>
<dbReference type="CDD" id="cd13692">
    <property type="entry name" value="PBP2_BztA"/>
    <property type="match status" value="1"/>
</dbReference>
<dbReference type="InterPro" id="IPR001638">
    <property type="entry name" value="Solute-binding_3/MltF_N"/>
</dbReference>
<evidence type="ECO:0000256" key="5">
    <source>
        <dbReference type="SAM" id="Phobius"/>
    </source>
</evidence>
<dbReference type="Gene3D" id="3.40.190.10">
    <property type="entry name" value="Periplasmic binding protein-like II"/>
    <property type="match status" value="2"/>
</dbReference>
<evidence type="ECO:0000259" key="6">
    <source>
        <dbReference type="SMART" id="SM00062"/>
    </source>
</evidence>
<comment type="similarity">
    <text evidence="1 4">Belongs to the bacterial solute-binding protein 3 family.</text>
</comment>
<keyword evidence="5" id="KW-0812">Transmembrane</keyword>